<dbReference type="RefSeq" id="WP_240132539.1">
    <property type="nucleotide sequence ID" value="NZ_JACSDI010000024.1"/>
</dbReference>
<evidence type="ECO:0000313" key="2">
    <source>
        <dbReference type="Proteomes" id="UP000829384"/>
    </source>
</evidence>
<proteinExistence type="predicted"/>
<dbReference type="InterPro" id="IPR023214">
    <property type="entry name" value="HAD_sf"/>
</dbReference>
<dbReference type="PANTHER" id="PTHR43434">
    <property type="entry name" value="PHOSPHOGLYCOLATE PHOSPHATASE"/>
    <property type="match status" value="1"/>
</dbReference>
<dbReference type="InterPro" id="IPR041492">
    <property type="entry name" value="HAD_2"/>
</dbReference>
<dbReference type="InterPro" id="IPR023198">
    <property type="entry name" value="PGP-like_dom2"/>
</dbReference>
<dbReference type="EMBL" id="JACSDI010000024">
    <property type="protein sequence ID" value="MCG9966091.1"/>
    <property type="molecule type" value="Genomic_DNA"/>
</dbReference>
<dbReference type="Gene3D" id="1.10.150.240">
    <property type="entry name" value="Putative phosphatase, domain 2"/>
    <property type="match status" value="1"/>
</dbReference>
<dbReference type="PANTHER" id="PTHR43434:SF24">
    <property type="entry name" value="HYDROLASE-RELATED"/>
    <property type="match status" value="1"/>
</dbReference>
<gene>
    <name evidence="1" type="ORF">H9J30_19615</name>
</gene>
<dbReference type="SUPFAM" id="SSF56784">
    <property type="entry name" value="HAD-like"/>
    <property type="match status" value="1"/>
</dbReference>
<dbReference type="Pfam" id="PF13419">
    <property type="entry name" value="HAD_2"/>
    <property type="match status" value="1"/>
</dbReference>
<comment type="caution">
    <text evidence="1">The sequence shown here is derived from an EMBL/GenBank/DDBJ whole genome shotgun (WGS) entry which is preliminary data.</text>
</comment>
<accession>A0ABS9R306</accession>
<dbReference type="InterPro" id="IPR006439">
    <property type="entry name" value="HAD-SF_hydro_IA"/>
</dbReference>
<sequence length="249" mass="27062">MKAANHSTLHKYDLVIFDWDGTLMDSIGKIIICIENMARALALPVPSETDIRNVIGLSMTQALQMLFPCGLLSSPPRLSASLELDIPVSTSSIICTGTEACYITMRAEFKTQYLHLDATPTPIFDQAPQLLESLTMAGYQLAVATGKARAGLNRVWEQSGLGHYFIASRCADEAPSKPHPEMILSLLQELQIQPERALMVGDSLLDLTMATNAGIDSIGVTYGAHSEAVLQQAKPIALIDSPQQLFLHL</sequence>
<dbReference type="GO" id="GO:0016787">
    <property type="term" value="F:hydrolase activity"/>
    <property type="evidence" value="ECO:0007669"/>
    <property type="project" value="UniProtKB-KW"/>
</dbReference>
<evidence type="ECO:0000313" key="1">
    <source>
        <dbReference type="EMBL" id="MCG9966091.1"/>
    </source>
</evidence>
<keyword evidence="1" id="KW-0378">Hydrolase</keyword>
<reference evidence="1 2" key="1">
    <citation type="submission" date="2020-08" db="EMBL/GenBank/DDBJ databases">
        <title>Whole genome sequence of Shewanella sp strain PS-2.</title>
        <authorList>
            <person name="Das S.K."/>
        </authorList>
    </citation>
    <scope>NUCLEOTIDE SEQUENCE [LARGE SCALE GENOMIC DNA]</scope>
    <source>
        <strain evidence="1 2">PS-2</strain>
    </source>
</reference>
<dbReference type="Gene3D" id="3.40.50.1000">
    <property type="entry name" value="HAD superfamily/HAD-like"/>
    <property type="match status" value="1"/>
</dbReference>
<dbReference type="InterPro" id="IPR036412">
    <property type="entry name" value="HAD-like_sf"/>
</dbReference>
<organism evidence="1 2">
    <name type="scientific">Shewanella cutis</name>
    <dbReference type="NCBI Taxonomy" id="2766780"/>
    <lineage>
        <taxon>Bacteria</taxon>
        <taxon>Pseudomonadati</taxon>
        <taxon>Pseudomonadota</taxon>
        <taxon>Gammaproteobacteria</taxon>
        <taxon>Alteromonadales</taxon>
        <taxon>Shewanellaceae</taxon>
        <taxon>Shewanella</taxon>
    </lineage>
</organism>
<dbReference type="InterPro" id="IPR050155">
    <property type="entry name" value="HAD-like_hydrolase_sf"/>
</dbReference>
<keyword evidence="2" id="KW-1185">Reference proteome</keyword>
<dbReference type="InterPro" id="IPR006549">
    <property type="entry name" value="HAD-SF_hydro_IIIA"/>
</dbReference>
<dbReference type="NCBIfam" id="TIGR01549">
    <property type="entry name" value="HAD-SF-IA-v1"/>
    <property type="match status" value="1"/>
</dbReference>
<dbReference type="SFLD" id="SFLDS00003">
    <property type="entry name" value="Haloacid_Dehalogenase"/>
    <property type="match status" value="1"/>
</dbReference>
<dbReference type="SFLD" id="SFLDG01129">
    <property type="entry name" value="C1.5:_HAD__Beta-PGM__Phosphata"/>
    <property type="match status" value="1"/>
</dbReference>
<dbReference type="Proteomes" id="UP000829384">
    <property type="component" value="Unassembled WGS sequence"/>
</dbReference>
<dbReference type="NCBIfam" id="TIGR01662">
    <property type="entry name" value="HAD-SF-IIIA"/>
    <property type="match status" value="1"/>
</dbReference>
<protein>
    <submittedName>
        <fullName evidence="1">HAD-IIIA family hydrolase</fullName>
    </submittedName>
</protein>
<name>A0ABS9R306_9GAMM</name>